<dbReference type="Gene3D" id="3.10.129.10">
    <property type="entry name" value="Hotdog Thioesterase"/>
    <property type="match status" value="1"/>
</dbReference>
<evidence type="ECO:0000313" key="4">
    <source>
        <dbReference type="EMBL" id="CCG02678.1"/>
    </source>
</evidence>
<dbReference type="HOGENOM" id="CLU_089876_12_2_11"/>
<dbReference type="KEGG" id="bsd:BLASA_1759"/>
<dbReference type="InterPro" id="IPR029069">
    <property type="entry name" value="HotDog_dom_sf"/>
</dbReference>
<evidence type="ECO:0000313" key="5">
    <source>
        <dbReference type="Proteomes" id="UP000007517"/>
    </source>
</evidence>
<dbReference type="PANTHER" id="PTHR21660:SF1">
    <property type="entry name" value="ACYL-COENZYME A THIOESTERASE 13"/>
    <property type="match status" value="1"/>
</dbReference>
<proteinExistence type="inferred from homology"/>
<dbReference type="SUPFAM" id="SSF54637">
    <property type="entry name" value="Thioesterase/thiol ester dehydrase-isomerase"/>
    <property type="match status" value="1"/>
</dbReference>
<dbReference type="NCBIfam" id="TIGR00369">
    <property type="entry name" value="unchar_dom_1"/>
    <property type="match status" value="1"/>
</dbReference>
<dbReference type="InterPro" id="IPR003736">
    <property type="entry name" value="PAAI_dom"/>
</dbReference>
<dbReference type="STRING" id="1146883.BLASA_1759"/>
<dbReference type="Proteomes" id="UP000007517">
    <property type="component" value="Chromosome"/>
</dbReference>
<protein>
    <recommendedName>
        <fullName evidence="3">Thioesterase domain-containing protein</fullName>
    </recommendedName>
</protein>
<dbReference type="EMBL" id="FO117623">
    <property type="protein sequence ID" value="CCG02678.1"/>
    <property type="molecule type" value="Genomic_DNA"/>
</dbReference>
<dbReference type="InterPro" id="IPR039298">
    <property type="entry name" value="ACOT13"/>
</dbReference>
<organism evidence="4 5">
    <name type="scientific">Blastococcus saxobsidens (strain DD2)</name>
    <dbReference type="NCBI Taxonomy" id="1146883"/>
    <lineage>
        <taxon>Bacteria</taxon>
        <taxon>Bacillati</taxon>
        <taxon>Actinomycetota</taxon>
        <taxon>Actinomycetes</taxon>
        <taxon>Geodermatophilales</taxon>
        <taxon>Geodermatophilaceae</taxon>
        <taxon>Blastococcus</taxon>
    </lineage>
</organism>
<keyword evidence="2" id="KW-0378">Hydrolase</keyword>
<dbReference type="CDD" id="cd03443">
    <property type="entry name" value="PaaI_thioesterase"/>
    <property type="match status" value="1"/>
</dbReference>
<dbReference type="AlphaFoldDB" id="H6RND0"/>
<sequence length="138" mass="14323">MPGEASSDARVQAVLDIPLHRFLGVELRDARDPSAGIRFPVGEAAQNPAGLLHGGIVYALLDVASFLALLPSLNDGEHAVTHDVAASLLRPVAAGATVELSATVLRRGRAVAFMRAEATVDGVLVATGQVTKTVLIPR</sequence>
<evidence type="ECO:0000256" key="1">
    <source>
        <dbReference type="ARBA" id="ARBA00008324"/>
    </source>
</evidence>
<name>H6RND0_BLASD</name>
<reference evidence="5" key="2">
    <citation type="submission" date="2012-02" db="EMBL/GenBank/DDBJ databases">
        <title>Complete genome sequence of Blastococcus saxobsidens strain DD2.</title>
        <authorList>
            <person name="Genoscope."/>
        </authorList>
    </citation>
    <scope>NUCLEOTIDE SEQUENCE [LARGE SCALE GENOMIC DNA]</scope>
    <source>
        <strain evidence="5">DD2</strain>
    </source>
</reference>
<gene>
    <name evidence="4" type="ordered locus">BLASA_1759</name>
</gene>
<dbReference type="Pfam" id="PF03061">
    <property type="entry name" value="4HBT"/>
    <property type="match status" value="1"/>
</dbReference>
<dbReference type="eggNOG" id="COG2050">
    <property type="taxonomic scope" value="Bacteria"/>
</dbReference>
<dbReference type="OrthoDB" id="6079372at2"/>
<dbReference type="PANTHER" id="PTHR21660">
    <property type="entry name" value="THIOESTERASE SUPERFAMILY MEMBER-RELATED"/>
    <property type="match status" value="1"/>
</dbReference>
<evidence type="ECO:0000256" key="2">
    <source>
        <dbReference type="ARBA" id="ARBA00022801"/>
    </source>
</evidence>
<comment type="similarity">
    <text evidence="1">Belongs to the thioesterase PaaI family.</text>
</comment>
<evidence type="ECO:0000259" key="3">
    <source>
        <dbReference type="Pfam" id="PF03061"/>
    </source>
</evidence>
<keyword evidence="5" id="KW-1185">Reference proteome</keyword>
<accession>H6RND0</accession>
<dbReference type="RefSeq" id="WP_014375568.1">
    <property type="nucleotide sequence ID" value="NC_016943.1"/>
</dbReference>
<reference evidence="4 5" key="1">
    <citation type="journal article" date="2012" name="J. Bacteriol.">
        <title>Genome Sequence of Blastococcus saxobsidens DD2, a Stone-Inhabiting Bacterium.</title>
        <authorList>
            <person name="Chouaia B."/>
            <person name="Crotti E."/>
            <person name="Brusetti L."/>
            <person name="Daffonchio D."/>
            <person name="Essoussi I."/>
            <person name="Nouioui I."/>
            <person name="Sbissi I."/>
            <person name="Ghodhbane-Gtari F."/>
            <person name="Gtari M."/>
            <person name="Vacherie B."/>
            <person name="Barbe V."/>
            <person name="Medigue C."/>
            <person name="Gury J."/>
            <person name="Pujic P."/>
            <person name="Normand P."/>
        </authorList>
    </citation>
    <scope>NUCLEOTIDE SEQUENCE [LARGE SCALE GENOMIC DNA]</scope>
    <source>
        <strain evidence="4 5">DD2</strain>
    </source>
</reference>
<dbReference type="GO" id="GO:0047617">
    <property type="term" value="F:fatty acyl-CoA hydrolase activity"/>
    <property type="evidence" value="ECO:0007669"/>
    <property type="project" value="InterPro"/>
</dbReference>
<dbReference type="InterPro" id="IPR006683">
    <property type="entry name" value="Thioestr_dom"/>
</dbReference>
<feature type="domain" description="Thioesterase" evidence="3">
    <location>
        <begin position="50"/>
        <end position="121"/>
    </location>
</feature>